<dbReference type="GO" id="GO:0004556">
    <property type="term" value="F:alpha-amylase activity"/>
    <property type="evidence" value="ECO:0007669"/>
    <property type="project" value="TreeGrafter"/>
</dbReference>
<gene>
    <name evidence="2" type="ORF">GBK04_24955</name>
</gene>
<evidence type="ECO:0000313" key="3">
    <source>
        <dbReference type="Proteomes" id="UP000479293"/>
    </source>
</evidence>
<dbReference type="PANTHER" id="PTHR10357">
    <property type="entry name" value="ALPHA-AMYLASE FAMILY MEMBER"/>
    <property type="match status" value="1"/>
</dbReference>
<dbReference type="Pfam" id="PF00128">
    <property type="entry name" value="Alpha-amylase"/>
    <property type="match status" value="1"/>
</dbReference>
<accession>A0A7C9BFS0</accession>
<sequence length="588" mass="67782">MSEKRNMAASAENKDKLVIYQIFTRLFGNKNTTNTFYGTRDENGVGKFTDITPTALAALKEFGVSHVWYTGVIEHATMTDYSEFGIKRDNPQVVKGRAGSPYAIKDYYDIDPDLAVDVDKRMEEFEALVQRTHDADLKVIIDFIPNHVARQYASDKKPAGVRDFGEGDKTSVVFDQQNNFYYLPNQEFHSPEGIRSPVPTPEPYREYPAKVTGNDVFNARPTINDWYETIKLNYGVDYLNGHAKRFDPLPSTWLKMRDILLFWTQKGVDGFRCDMAEMVPVEFWGWVIPEIEEVNPDIVFIAEIYNPDEYHNYIKTGKFTYLYDKVGLYNTLRPLIEGHGTAEDISRVWQRESGDISEHMLRFLENHDEQRIASAFFAKDAFAALPGMTLSATLHTGPIMIYFGQEVGVNPTKPEGFQGDDGRTTIFDYWGVEEFQKWMNGGKFDGEQLDSSQRMLRQYYQDLNHFVVQNEAIYAGQFYDLQYANIDGQSPDYDKTRTYAYLRYTPNQRFICVYNFDKTRTIHTRIKIPSHALIDSMGIDSQKEINFEEVFPTTEFKAKLSGHDLINKGFPVILPPVSHKIIQITYQP</sequence>
<dbReference type="GO" id="GO:0009313">
    <property type="term" value="P:oligosaccharide catabolic process"/>
    <property type="evidence" value="ECO:0007669"/>
    <property type="project" value="TreeGrafter"/>
</dbReference>
<dbReference type="SMART" id="SM00642">
    <property type="entry name" value="Aamy"/>
    <property type="match status" value="1"/>
</dbReference>
<comment type="caution">
    <text evidence="2">The sequence shown here is derived from an EMBL/GenBank/DDBJ whole genome shotgun (WGS) entry which is preliminary data.</text>
</comment>
<dbReference type="EMBL" id="WHLY01000002">
    <property type="protein sequence ID" value="MPR36498.1"/>
    <property type="molecule type" value="Genomic_DNA"/>
</dbReference>
<dbReference type="SUPFAM" id="SSF51445">
    <property type="entry name" value="(Trans)glycosidases"/>
    <property type="match status" value="1"/>
</dbReference>
<organism evidence="2 3">
    <name type="scientific">Salmonirosea aquatica</name>
    <dbReference type="NCBI Taxonomy" id="2654236"/>
    <lineage>
        <taxon>Bacteria</taxon>
        <taxon>Pseudomonadati</taxon>
        <taxon>Bacteroidota</taxon>
        <taxon>Cytophagia</taxon>
        <taxon>Cytophagales</taxon>
        <taxon>Spirosomataceae</taxon>
        <taxon>Salmonirosea</taxon>
    </lineage>
</organism>
<reference evidence="2 3" key="1">
    <citation type="submission" date="2019-10" db="EMBL/GenBank/DDBJ databases">
        <title>Draft Genome Sequence of Cytophagaceae sp. SJW1-29.</title>
        <authorList>
            <person name="Choi A."/>
        </authorList>
    </citation>
    <scope>NUCLEOTIDE SEQUENCE [LARGE SCALE GENOMIC DNA]</scope>
    <source>
        <strain evidence="2 3">SJW1-29</strain>
    </source>
</reference>
<dbReference type="InterPro" id="IPR006047">
    <property type="entry name" value="GH13_cat_dom"/>
</dbReference>
<protein>
    <submittedName>
        <fullName evidence="2">Alpha-amylase</fullName>
    </submittedName>
</protein>
<dbReference type="Proteomes" id="UP000479293">
    <property type="component" value="Unassembled WGS sequence"/>
</dbReference>
<keyword evidence="3" id="KW-1185">Reference proteome</keyword>
<dbReference type="InterPro" id="IPR017853">
    <property type="entry name" value="GH"/>
</dbReference>
<proteinExistence type="predicted"/>
<feature type="domain" description="Glycosyl hydrolase family 13 catalytic" evidence="1">
    <location>
        <begin position="21"/>
        <end position="467"/>
    </location>
</feature>
<dbReference type="Gene3D" id="3.20.20.80">
    <property type="entry name" value="Glycosidases"/>
    <property type="match status" value="2"/>
</dbReference>
<dbReference type="PANTHER" id="PTHR10357:SF205">
    <property type="entry name" value="O-GLYCOSYL HYDROLASE FAMILY 13"/>
    <property type="match status" value="1"/>
</dbReference>
<dbReference type="CDD" id="cd11349">
    <property type="entry name" value="AmyAc_3"/>
    <property type="match status" value="1"/>
</dbReference>
<dbReference type="RefSeq" id="WP_152764453.1">
    <property type="nucleotide sequence ID" value="NZ_WHLY01000002.1"/>
</dbReference>
<evidence type="ECO:0000259" key="1">
    <source>
        <dbReference type="SMART" id="SM00642"/>
    </source>
</evidence>
<dbReference type="AlphaFoldDB" id="A0A7C9BFS0"/>
<evidence type="ECO:0000313" key="2">
    <source>
        <dbReference type="EMBL" id="MPR36498.1"/>
    </source>
</evidence>
<name>A0A7C9BFS0_9BACT</name>